<dbReference type="GO" id="GO:0022625">
    <property type="term" value="C:cytosolic large ribosomal subunit"/>
    <property type="evidence" value="ECO:0007669"/>
    <property type="project" value="TreeGrafter"/>
</dbReference>
<comment type="function">
    <text evidence="5 6">This protein is located at the 30S-50S ribosomal subunit interface and may play a role in the structure and function of the aminoacyl-tRNA binding site.</text>
</comment>
<proteinExistence type="inferred from homology"/>
<dbReference type="Pfam" id="PF01245">
    <property type="entry name" value="Ribosomal_L19"/>
    <property type="match status" value="1"/>
</dbReference>
<dbReference type="HAMAP" id="MF_00402">
    <property type="entry name" value="Ribosomal_bL19"/>
    <property type="match status" value="1"/>
</dbReference>
<evidence type="ECO:0000256" key="2">
    <source>
        <dbReference type="ARBA" id="ARBA00022980"/>
    </source>
</evidence>
<evidence type="ECO:0000313" key="9">
    <source>
        <dbReference type="Proteomes" id="UP000541810"/>
    </source>
</evidence>
<comment type="caution">
    <text evidence="8">The sequence shown here is derived from an EMBL/GenBank/DDBJ whole genome shotgun (WGS) entry which is preliminary data.</text>
</comment>
<dbReference type="PRINTS" id="PR00061">
    <property type="entry name" value="RIBOSOMALL19"/>
</dbReference>
<reference evidence="8 9" key="1">
    <citation type="submission" date="2020-08" db="EMBL/GenBank/DDBJ databases">
        <title>Genomic Encyclopedia of Type Strains, Phase IV (KMG-IV): sequencing the most valuable type-strain genomes for metagenomic binning, comparative biology and taxonomic classification.</title>
        <authorList>
            <person name="Goeker M."/>
        </authorList>
    </citation>
    <scope>NUCLEOTIDE SEQUENCE [LARGE SCALE GENOMIC DNA]</scope>
    <source>
        <strain evidence="8 9">DSM 103725</strain>
    </source>
</reference>
<keyword evidence="2 5" id="KW-0689">Ribosomal protein</keyword>
<evidence type="ECO:0000256" key="5">
    <source>
        <dbReference type="HAMAP-Rule" id="MF_00402"/>
    </source>
</evidence>
<evidence type="ECO:0000256" key="6">
    <source>
        <dbReference type="RuleBase" id="RU000559"/>
    </source>
</evidence>
<dbReference type="SUPFAM" id="SSF50104">
    <property type="entry name" value="Translation proteins SH3-like domain"/>
    <property type="match status" value="1"/>
</dbReference>
<dbReference type="RefSeq" id="WP_184677810.1">
    <property type="nucleotide sequence ID" value="NZ_JACHGY010000001.1"/>
</dbReference>
<evidence type="ECO:0000256" key="1">
    <source>
        <dbReference type="ARBA" id="ARBA00005781"/>
    </source>
</evidence>
<accession>A0A7X0H739</accession>
<sequence length="152" mass="16817">MSDAIIAAVQSKQLKNDLPVVHVGDTVDVHVRIIEGAKERIQVFQGVVIKQQNGGLETTITVRRIVANEGVERTFPIHSPRIAKIEVVRRGDARRAKLYYLRDRVGKKRRLRDRRRGLETLVKQEEAATASANAAAEAAAAAESKQEETAEA</sequence>
<evidence type="ECO:0000313" key="8">
    <source>
        <dbReference type="EMBL" id="MBB6430282.1"/>
    </source>
</evidence>
<dbReference type="InterPro" id="IPR038657">
    <property type="entry name" value="Ribosomal_bL19_sf"/>
</dbReference>
<dbReference type="FunFam" id="2.30.30.790:FF:000001">
    <property type="entry name" value="50S ribosomal protein L19"/>
    <property type="match status" value="1"/>
</dbReference>
<keyword evidence="9" id="KW-1185">Reference proteome</keyword>
<dbReference type="GO" id="GO:0006412">
    <property type="term" value="P:translation"/>
    <property type="evidence" value="ECO:0007669"/>
    <property type="project" value="UniProtKB-UniRule"/>
</dbReference>
<dbReference type="EMBL" id="JACHGY010000001">
    <property type="protein sequence ID" value="MBB6430282.1"/>
    <property type="molecule type" value="Genomic_DNA"/>
</dbReference>
<protein>
    <recommendedName>
        <fullName evidence="4 5">Large ribosomal subunit protein bL19</fullName>
    </recommendedName>
</protein>
<evidence type="ECO:0000256" key="3">
    <source>
        <dbReference type="ARBA" id="ARBA00023274"/>
    </source>
</evidence>
<dbReference type="GO" id="GO:0003735">
    <property type="term" value="F:structural constituent of ribosome"/>
    <property type="evidence" value="ECO:0007669"/>
    <property type="project" value="InterPro"/>
</dbReference>
<dbReference type="AlphaFoldDB" id="A0A7X0H739"/>
<dbReference type="InterPro" id="IPR001857">
    <property type="entry name" value="Ribosomal_bL19"/>
</dbReference>
<feature type="region of interest" description="Disordered" evidence="7">
    <location>
        <begin position="133"/>
        <end position="152"/>
    </location>
</feature>
<gene>
    <name evidence="5" type="primary">rplS</name>
    <name evidence="8" type="ORF">HNQ40_002088</name>
</gene>
<dbReference type="Proteomes" id="UP000541810">
    <property type="component" value="Unassembled WGS sequence"/>
</dbReference>
<name>A0A7X0H739_9BACT</name>
<dbReference type="PROSITE" id="PS01015">
    <property type="entry name" value="RIBOSOMAL_L19"/>
    <property type="match status" value="1"/>
</dbReference>
<comment type="similarity">
    <text evidence="1 5 6">Belongs to the bacterial ribosomal protein bL19 family.</text>
</comment>
<dbReference type="Gene3D" id="2.30.30.790">
    <property type="match status" value="1"/>
</dbReference>
<keyword evidence="3 5" id="KW-0687">Ribonucleoprotein</keyword>
<organism evidence="8 9">
    <name type="scientific">Algisphaera agarilytica</name>
    <dbReference type="NCBI Taxonomy" id="1385975"/>
    <lineage>
        <taxon>Bacteria</taxon>
        <taxon>Pseudomonadati</taxon>
        <taxon>Planctomycetota</taxon>
        <taxon>Phycisphaerae</taxon>
        <taxon>Phycisphaerales</taxon>
        <taxon>Phycisphaeraceae</taxon>
        <taxon>Algisphaera</taxon>
    </lineage>
</organism>
<dbReference type="NCBIfam" id="TIGR01024">
    <property type="entry name" value="rplS_bact"/>
    <property type="match status" value="1"/>
</dbReference>
<evidence type="ECO:0000256" key="7">
    <source>
        <dbReference type="SAM" id="MobiDB-lite"/>
    </source>
</evidence>
<dbReference type="InterPro" id="IPR018257">
    <property type="entry name" value="Ribosomal_bL19_CS"/>
</dbReference>
<dbReference type="PANTHER" id="PTHR15680:SF9">
    <property type="entry name" value="LARGE RIBOSOMAL SUBUNIT PROTEIN BL19M"/>
    <property type="match status" value="1"/>
</dbReference>
<evidence type="ECO:0000256" key="4">
    <source>
        <dbReference type="ARBA" id="ARBA00035171"/>
    </source>
</evidence>
<dbReference type="InterPro" id="IPR008991">
    <property type="entry name" value="Translation_prot_SH3-like_sf"/>
</dbReference>
<dbReference type="PANTHER" id="PTHR15680">
    <property type="entry name" value="RIBOSOMAL PROTEIN L19"/>
    <property type="match status" value="1"/>
</dbReference>
<feature type="compositionally biased region" description="Low complexity" evidence="7">
    <location>
        <begin position="133"/>
        <end position="143"/>
    </location>
</feature>